<proteinExistence type="predicted"/>
<evidence type="ECO:0000313" key="2">
    <source>
        <dbReference type="EMBL" id="OIR04375.1"/>
    </source>
</evidence>
<protein>
    <submittedName>
        <fullName evidence="2">Uncharacterized protein</fullName>
    </submittedName>
</protein>
<reference evidence="2" key="1">
    <citation type="submission" date="2016-10" db="EMBL/GenBank/DDBJ databases">
        <title>Sequence of Gallionella enrichment culture.</title>
        <authorList>
            <person name="Poehlein A."/>
            <person name="Muehling M."/>
            <person name="Daniel R."/>
        </authorList>
    </citation>
    <scope>NUCLEOTIDE SEQUENCE</scope>
</reference>
<dbReference type="EMBL" id="MLJW01000058">
    <property type="protein sequence ID" value="OIR04375.1"/>
    <property type="molecule type" value="Genomic_DNA"/>
</dbReference>
<feature type="region of interest" description="Disordered" evidence="1">
    <location>
        <begin position="1"/>
        <end position="45"/>
    </location>
</feature>
<feature type="compositionally biased region" description="Low complexity" evidence="1">
    <location>
        <begin position="22"/>
        <end position="33"/>
    </location>
</feature>
<name>A0A1J5S7U3_9ZZZZ</name>
<accession>A0A1J5S7U3</accession>
<evidence type="ECO:0000256" key="1">
    <source>
        <dbReference type="SAM" id="MobiDB-lite"/>
    </source>
</evidence>
<gene>
    <name evidence="2" type="ORF">GALL_135750</name>
</gene>
<sequence length="469" mass="50902">MGYFDRFKKRNQPPASSPAPVSPSASNSGAGVPTPSEESKAASLLPVGPRLAEARNRLESKDLAGAMALYEEILAEAGDRADVLVAISGDLGTHGHLIEIVEMIAPRYDAQRHGPATGINVLQAYLGLRDADAARHVLDILFSLNRPDLEERLFGFSNAIAELMHDAGSAQARPTMLPPESVANEPGVTKISMISISKPIWFYGLEPIAAEVLPPKSGRLRSIAFAQLSLPALQDWETPARAPEHELTRLTRAIPLWLAEHLAFSPLYTSIAVTGVMDEPEHGRHYALFPNEWTIDQLKQLVSTNADPLDYVVTGALRQTAGDFELVLRLWEVKKFRERKQFHARWTPATADAELGSLLRAVSLFMEHQPYPAGQGVSYAPPRNPTARFETLAASLSLFLAEKKVLPTGALRVDDLLPGIAGRAADSAIDSLAWLTLSRRARSLGLAVDVPEPTLADDPLVGRARALGN</sequence>
<comment type="caution">
    <text evidence="2">The sequence shown here is derived from an EMBL/GenBank/DDBJ whole genome shotgun (WGS) entry which is preliminary data.</text>
</comment>
<organism evidence="2">
    <name type="scientific">mine drainage metagenome</name>
    <dbReference type="NCBI Taxonomy" id="410659"/>
    <lineage>
        <taxon>unclassified sequences</taxon>
        <taxon>metagenomes</taxon>
        <taxon>ecological metagenomes</taxon>
    </lineage>
</organism>
<dbReference type="AlphaFoldDB" id="A0A1J5S7U3"/>